<dbReference type="STRING" id="298654.FraEuI1c_2894"/>
<dbReference type="InParanoid" id="E3J941"/>
<dbReference type="OrthoDB" id="8287616at2"/>
<evidence type="ECO:0000256" key="2">
    <source>
        <dbReference type="ARBA" id="ARBA00007639"/>
    </source>
</evidence>
<gene>
    <name evidence="6" type="ordered locus">FraEuI1c_2894</name>
</gene>
<dbReference type="GO" id="GO:0030313">
    <property type="term" value="C:cell envelope"/>
    <property type="evidence" value="ECO:0007669"/>
    <property type="project" value="UniProtKB-SubCell"/>
</dbReference>
<evidence type="ECO:0000313" key="6">
    <source>
        <dbReference type="EMBL" id="ADP80920.1"/>
    </source>
</evidence>
<sequence length="383" mass="38352" precursor="true">MAALLALVSACGSSSGGATASSGGPSAAPAASSLAGSGSSAIAGVPTLDELFKGLTSPPPTTGPAPTKGKNVWLVSCGQAIPGCSKLAAAVQQAAADLGWNFHIADGMLGANDGFNVAMRTAIAAKPDAIIDESIDCALIEQSLKEAKAAGIPVIAGQANDCADAPLFAGPSKFSTSAPAVKDFFGSWGEAGAAYIINKTGGKAKIIMSYVGNVVGKDINEGFQTTISKCSGCQVVGNFTIQATETTPGGPFGQQLQAMLTKYPDANVVYLPYDSQLTNGGGAQIVKQSGRDILLVGGQGTAPAIADLVRSGQLSAMTSVVSQLWLGYATADNVNRVLSGQPTVAEGVGVVTVDKDHGLPADGVPAATSFDVKATYNKLWGVG</sequence>
<dbReference type="PANTHER" id="PTHR46847:SF1">
    <property type="entry name" value="D-ALLOSE-BINDING PERIPLASMIC PROTEIN-RELATED"/>
    <property type="match status" value="1"/>
</dbReference>
<protein>
    <submittedName>
        <fullName evidence="6">ABC-type sugar transport system periplasmic component-like protein</fullName>
    </submittedName>
</protein>
<dbReference type="SUPFAM" id="SSF53822">
    <property type="entry name" value="Periplasmic binding protein-like I"/>
    <property type="match status" value="1"/>
</dbReference>
<dbReference type="HOGENOM" id="CLU_057839_0_0_11"/>
<dbReference type="EMBL" id="CP002299">
    <property type="protein sequence ID" value="ADP80920.1"/>
    <property type="molecule type" value="Genomic_DNA"/>
</dbReference>
<dbReference type="AlphaFoldDB" id="E3J941"/>
<dbReference type="InterPro" id="IPR028082">
    <property type="entry name" value="Peripla_BP_I"/>
</dbReference>
<keyword evidence="6" id="KW-0762">Sugar transport</keyword>
<dbReference type="eggNOG" id="COG1609">
    <property type="taxonomic scope" value="Bacteria"/>
</dbReference>
<evidence type="ECO:0000313" key="7">
    <source>
        <dbReference type="Proteomes" id="UP000002484"/>
    </source>
</evidence>
<evidence type="ECO:0000256" key="3">
    <source>
        <dbReference type="ARBA" id="ARBA00022729"/>
    </source>
</evidence>
<comment type="subcellular location">
    <subcellularLocation>
        <location evidence="1">Cell envelope</location>
    </subcellularLocation>
</comment>
<dbReference type="PANTHER" id="PTHR46847">
    <property type="entry name" value="D-ALLOSE-BINDING PERIPLASMIC PROTEIN-RELATED"/>
    <property type="match status" value="1"/>
</dbReference>
<dbReference type="KEGG" id="fri:FraEuI1c_2894"/>
<evidence type="ECO:0000256" key="4">
    <source>
        <dbReference type="SAM" id="SignalP"/>
    </source>
</evidence>
<evidence type="ECO:0000256" key="1">
    <source>
        <dbReference type="ARBA" id="ARBA00004196"/>
    </source>
</evidence>
<feature type="signal peptide" evidence="4">
    <location>
        <begin position="1"/>
        <end position="20"/>
    </location>
</feature>
<dbReference type="GO" id="GO:0030246">
    <property type="term" value="F:carbohydrate binding"/>
    <property type="evidence" value="ECO:0007669"/>
    <property type="project" value="UniProtKB-ARBA"/>
</dbReference>
<feature type="domain" description="Periplasmic binding protein" evidence="5">
    <location>
        <begin position="82"/>
        <end position="341"/>
    </location>
</feature>
<dbReference type="Pfam" id="PF13407">
    <property type="entry name" value="Peripla_BP_4"/>
    <property type="match status" value="1"/>
</dbReference>
<organism evidence="6 7">
    <name type="scientific">Pseudofrankia inefficax (strain DSM 45817 / CECT 9037 / DDB 130130 / EuI1c)</name>
    <name type="common">Frankia inefficax</name>
    <dbReference type="NCBI Taxonomy" id="298654"/>
    <lineage>
        <taxon>Bacteria</taxon>
        <taxon>Bacillati</taxon>
        <taxon>Actinomycetota</taxon>
        <taxon>Actinomycetes</taxon>
        <taxon>Frankiales</taxon>
        <taxon>Frankiaceae</taxon>
        <taxon>Pseudofrankia</taxon>
    </lineage>
</organism>
<evidence type="ECO:0000259" key="5">
    <source>
        <dbReference type="Pfam" id="PF13407"/>
    </source>
</evidence>
<dbReference type="InterPro" id="IPR025997">
    <property type="entry name" value="SBP_2_dom"/>
</dbReference>
<keyword evidence="3 4" id="KW-0732">Signal</keyword>
<dbReference type="RefSeq" id="WP_013424038.1">
    <property type="nucleotide sequence ID" value="NC_014666.1"/>
</dbReference>
<keyword evidence="7" id="KW-1185">Reference proteome</keyword>
<comment type="similarity">
    <text evidence="2">Belongs to the bacterial solute-binding protein 2 family.</text>
</comment>
<dbReference type="Proteomes" id="UP000002484">
    <property type="component" value="Chromosome"/>
</dbReference>
<dbReference type="Gene3D" id="3.40.50.2300">
    <property type="match status" value="2"/>
</dbReference>
<name>E3J941_PSEI1</name>
<feature type="chain" id="PRO_5003172327" evidence="4">
    <location>
        <begin position="21"/>
        <end position="383"/>
    </location>
</feature>
<keyword evidence="6" id="KW-0813">Transport</keyword>
<accession>E3J941</accession>
<proteinExistence type="inferred from homology"/>
<reference evidence="6 7" key="1">
    <citation type="submission" date="2010-10" db="EMBL/GenBank/DDBJ databases">
        <title>Complete sequence of Frankia sp. EuI1c.</title>
        <authorList>
            <consortium name="US DOE Joint Genome Institute"/>
            <person name="Lucas S."/>
            <person name="Copeland A."/>
            <person name="Lapidus A."/>
            <person name="Cheng J.-F."/>
            <person name="Bruce D."/>
            <person name="Goodwin L."/>
            <person name="Pitluck S."/>
            <person name="Chertkov O."/>
            <person name="Detter J.C."/>
            <person name="Han C."/>
            <person name="Tapia R."/>
            <person name="Land M."/>
            <person name="Hauser L."/>
            <person name="Jeffries C."/>
            <person name="Kyrpides N."/>
            <person name="Ivanova N."/>
            <person name="Mikhailova N."/>
            <person name="Beauchemin N."/>
            <person name="Sen A."/>
            <person name="Sur S.A."/>
            <person name="Gtari M."/>
            <person name="Wall L."/>
            <person name="Tisa L."/>
            <person name="Woyke T."/>
        </authorList>
    </citation>
    <scope>NUCLEOTIDE SEQUENCE [LARGE SCALE GENOMIC DNA]</scope>
    <source>
        <strain evidence="7">DSM 45817 / CECT 9037 / EuI1c</strain>
    </source>
</reference>